<reference evidence="13 14" key="1">
    <citation type="submission" date="2019-06" db="EMBL/GenBank/DDBJ databases">
        <title>A chromosomal-level reference genome of Carpinus fangiana (Coryloideae, Betulaceae).</title>
        <authorList>
            <person name="Yang X."/>
            <person name="Wang Z."/>
            <person name="Zhang L."/>
            <person name="Hao G."/>
            <person name="Liu J."/>
            <person name="Yang Y."/>
        </authorList>
    </citation>
    <scope>NUCLEOTIDE SEQUENCE [LARGE SCALE GENOMIC DNA]</scope>
    <source>
        <strain evidence="13">Cfa_2016G</strain>
        <tissue evidence="13">Leaf</tissue>
    </source>
</reference>
<evidence type="ECO:0008006" key="15">
    <source>
        <dbReference type="Google" id="ProtNLM"/>
    </source>
</evidence>
<comment type="subcellular location">
    <subcellularLocation>
        <location evidence="1">Cell membrane</location>
        <topology evidence="1">Single-pass membrane protein</topology>
    </subcellularLocation>
    <subcellularLocation>
        <location evidence="2">Endoplasmic reticulum membrane</location>
        <topology evidence="2">Single-pass membrane protein</topology>
    </subcellularLocation>
</comment>
<dbReference type="EMBL" id="CM017328">
    <property type="protein sequence ID" value="KAE8125807.1"/>
    <property type="molecule type" value="Genomic_DNA"/>
</dbReference>
<evidence type="ECO:0000256" key="8">
    <source>
        <dbReference type="ARBA" id="ARBA00023136"/>
    </source>
</evidence>
<feature type="transmembrane region" description="Helical" evidence="12">
    <location>
        <begin position="550"/>
        <end position="572"/>
    </location>
</feature>
<feature type="compositionally biased region" description="Basic and acidic residues" evidence="11">
    <location>
        <begin position="375"/>
        <end position="389"/>
    </location>
</feature>
<dbReference type="PANTHER" id="PTHR32219">
    <property type="entry name" value="RNA-BINDING PROTEIN YLMH-RELATED"/>
    <property type="match status" value="1"/>
</dbReference>
<feature type="coiled-coil region" evidence="10">
    <location>
        <begin position="253"/>
        <end position="308"/>
    </location>
</feature>
<organism evidence="13 14">
    <name type="scientific">Carpinus fangiana</name>
    <dbReference type="NCBI Taxonomy" id="176857"/>
    <lineage>
        <taxon>Eukaryota</taxon>
        <taxon>Viridiplantae</taxon>
        <taxon>Streptophyta</taxon>
        <taxon>Embryophyta</taxon>
        <taxon>Tracheophyta</taxon>
        <taxon>Spermatophyta</taxon>
        <taxon>Magnoliopsida</taxon>
        <taxon>eudicotyledons</taxon>
        <taxon>Gunneridae</taxon>
        <taxon>Pentapetalae</taxon>
        <taxon>rosids</taxon>
        <taxon>fabids</taxon>
        <taxon>Fagales</taxon>
        <taxon>Betulaceae</taxon>
        <taxon>Carpinus</taxon>
    </lineage>
</organism>
<evidence type="ECO:0000256" key="10">
    <source>
        <dbReference type="SAM" id="Coils"/>
    </source>
</evidence>
<dbReference type="SUPFAM" id="SSF57997">
    <property type="entry name" value="Tropomyosin"/>
    <property type="match status" value="1"/>
</dbReference>
<dbReference type="PANTHER" id="PTHR32219:SF2">
    <property type="entry name" value="PROTON PUMP-INTERACTOR 1"/>
    <property type="match status" value="1"/>
</dbReference>
<dbReference type="GO" id="GO:0005886">
    <property type="term" value="C:plasma membrane"/>
    <property type="evidence" value="ECO:0007669"/>
    <property type="project" value="UniProtKB-SubCell"/>
</dbReference>
<evidence type="ECO:0000256" key="6">
    <source>
        <dbReference type="ARBA" id="ARBA00022989"/>
    </source>
</evidence>
<keyword evidence="5" id="KW-0256">Endoplasmic reticulum</keyword>
<evidence type="ECO:0000256" key="11">
    <source>
        <dbReference type="SAM" id="MobiDB-lite"/>
    </source>
</evidence>
<evidence type="ECO:0000256" key="4">
    <source>
        <dbReference type="ARBA" id="ARBA00022692"/>
    </source>
</evidence>
<dbReference type="Gene3D" id="1.20.5.170">
    <property type="match status" value="1"/>
</dbReference>
<gene>
    <name evidence="13" type="ORF">FH972_020580</name>
</gene>
<protein>
    <recommendedName>
        <fullName evidence="15">Proton pump-interactor 1</fullName>
    </recommendedName>
</protein>
<feature type="compositionally biased region" description="Basic and acidic residues" evidence="11">
    <location>
        <begin position="442"/>
        <end position="473"/>
    </location>
</feature>
<keyword evidence="14" id="KW-1185">Reference proteome</keyword>
<evidence type="ECO:0000256" key="7">
    <source>
        <dbReference type="ARBA" id="ARBA00023054"/>
    </source>
</evidence>
<evidence type="ECO:0000256" key="9">
    <source>
        <dbReference type="ARBA" id="ARBA00038080"/>
    </source>
</evidence>
<keyword evidence="3" id="KW-1003">Cell membrane</keyword>
<evidence type="ECO:0000256" key="5">
    <source>
        <dbReference type="ARBA" id="ARBA00022824"/>
    </source>
</evidence>
<dbReference type="Proteomes" id="UP000327013">
    <property type="component" value="Chromosome 8"/>
</dbReference>
<dbReference type="GO" id="GO:0005789">
    <property type="term" value="C:endoplasmic reticulum membrane"/>
    <property type="evidence" value="ECO:0007669"/>
    <property type="project" value="UniProtKB-SubCell"/>
</dbReference>
<keyword evidence="7 10" id="KW-0175">Coiled coil</keyword>
<evidence type="ECO:0000256" key="12">
    <source>
        <dbReference type="SAM" id="Phobius"/>
    </source>
</evidence>
<name>A0A5N6RV65_9ROSI</name>
<dbReference type="OrthoDB" id="2195113at2759"/>
<proteinExistence type="inferred from homology"/>
<sequence length="573" mass="64663">MAIEVVGFEMVDGPVAPVTGGDTALLHEKENGKLDQVPGLNEPIKFGSHGDEPIKGEGNNVSDANFPKDAVDEWPAPKQIHSFYFVRCRSYDDPKIKFKMDQADKEIQKRNQARYQITEALKAKRSDRAELISQVRALKDDNRQFRTIFDEKRKEMEPLQQALGKLRNPNFTGRGSGICSSEEELNDIHSLQYRIQHESIPLAEEKQIIREIKQLEGTREKVIANAAMRAKIQDSLGQKEAIQDQVKLIGGDLDGVRKEKQALQGKIKQLDEAIKAIDNELNSLSEELKLVSQKRDKAYESIQQLRKQRDEGNAYFYQSRTILNKARELAAKKDIKALEELSHSEVDNFVSRWSRDKAFRDDYEKRILPSLDSRQLSRDGRMRNPDEKPLAVIEETTSSETVTLPKPIVKQSKEDSKSPSQDALPIQKAPKEAKNVATDLKSTAEHVKVEDKEISGLEKPRKDTPAKDNEKLERKAKKKASASAPSSDPEESAEAVSDAAETEKADENAEAPFPAKEKGQKVANIRHKIRSKGPDSVPKVFLKRKKTTNYWVWAAPAAVLVLLFSVLGYYYLL</sequence>
<evidence type="ECO:0000256" key="3">
    <source>
        <dbReference type="ARBA" id="ARBA00022475"/>
    </source>
</evidence>
<dbReference type="InterPro" id="IPR055282">
    <property type="entry name" value="PPI1-4"/>
</dbReference>
<keyword evidence="4 12" id="KW-0812">Transmembrane</keyword>
<evidence type="ECO:0000313" key="13">
    <source>
        <dbReference type="EMBL" id="KAE8125807.1"/>
    </source>
</evidence>
<evidence type="ECO:0000256" key="2">
    <source>
        <dbReference type="ARBA" id="ARBA00004389"/>
    </source>
</evidence>
<keyword evidence="6 12" id="KW-1133">Transmembrane helix</keyword>
<evidence type="ECO:0000256" key="1">
    <source>
        <dbReference type="ARBA" id="ARBA00004162"/>
    </source>
</evidence>
<evidence type="ECO:0000313" key="14">
    <source>
        <dbReference type="Proteomes" id="UP000327013"/>
    </source>
</evidence>
<accession>A0A5N6RV65</accession>
<dbReference type="AlphaFoldDB" id="A0A5N6RV65"/>
<feature type="region of interest" description="Disordered" evidence="11">
    <location>
        <begin position="374"/>
        <end position="523"/>
    </location>
</feature>
<comment type="similarity">
    <text evidence="9">Belongs to the plant Proton pump-interactor protein family.</text>
</comment>
<keyword evidence="8 12" id="KW-0472">Membrane</keyword>